<evidence type="ECO:0000256" key="7">
    <source>
        <dbReference type="HAMAP-Rule" id="MF_01229"/>
    </source>
</evidence>
<evidence type="ECO:0000256" key="1">
    <source>
        <dbReference type="ARBA" id="ARBA00007044"/>
    </source>
</evidence>
<proteinExistence type="inferred from homology"/>
<evidence type="ECO:0000313" key="10">
    <source>
        <dbReference type="Proteomes" id="UP000500801"/>
    </source>
</evidence>
<keyword evidence="6 7" id="KW-0503">Monooxygenase</keyword>
<dbReference type="NCBIfam" id="TIGR03565">
    <property type="entry name" value="alk_sulf_monoox"/>
    <property type="match status" value="1"/>
</dbReference>
<dbReference type="Proteomes" id="UP000500801">
    <property type="component" value="Chromosome"/>
</dbReference>
<dbReference type="NCBIfam" id="NF001939">
    <property type="entry name" value="PRK00719.1"/>
    <property type="match status" value="1"/>
</dbReference>
<organism evidence="9 10">
    <name type="scientific">Dickeya zeae</name>
    <dbReference type="NCBI Taxonomy" id="204042"/>
    <lineage>
        <taxon>Bacteria</taxon>
        <taxon>Pseudomonadati</taxon>
        <taxon>Pseudomonadota</taxon>
        <taxon>Gammaproteobacteria</taxon>
        <taxon>Enterobacterales</taxon>
        <taxon>Pectobacteriaceae</taxon>
        <taxon>Dickeya</taxon>
    </lineage>
</organism>
<dbReference type="HAMAP" id="MF_01229">
    <property type="entry name" value="Alkanesulf_monooxygen"/>
    <property type="match status" value="1"/>
</dbReference>
<dbReference type="SUPFAM" id="SSF51679">
    <property type="entry name" value="Bacterial luciferase-like"/>
    <property type="match status" value="1"/>
</dbReference>
<comment type="miscellaneous">
    <text evidence="7">FMNH(2) which is absolutely required for this enzymatic reaction, is provided by SsuE.</text>
</comment>
<dbReference type="PANTHER" id="PTHR42847">
    <property type="entry name" value="ALKANESULFONATE MONOOXYGENASE"/>
    <property type="match status" value="1"/>
</dbReference>
<comment type="subunit">
    <text evidence="7">Homotetramer.</text>
</comment>
<evidence type="ECO:0000313" key="9">
    <source>
        <dbReference type="EMBL" id="QIZ50824.1"/>
    </source>
</evidence>
<dbReference type="Gene3D" id="3.20.20.30">
    <property type="entry name" value="Luciferase-like domain"/>
    <property type="match status" value="1"/>
</dbReference>
<comment type="catalytic activity">
    <reaction evidence="7">
        <text>an alkanesulfonate + FMNH2 + O2 = an aldehyde + FMN + sulfite + H2O + 2 H(+)</text>
        <dbReference type="Rhea" id="RHEA:23064"/>
        <dbReference type="ChEBI" id="CHEBI:15377"/>
        <dbReference type="ChEBI" id="CHEBI:15378"/>
        <dbReference type="ChEBI" id="CHEBI:15379"/>
        <dbReference type="ChEBI" id="CHEBI:17359"/>
        <dbReference type="ChEBI" id="CHEBI:17478"/>
        <dbReference type="ChEBI" id="CHEBI:57618"/>
        <dbReference type="ChEBI" id="CHEBI:58210"/>
        <dbReference type="ChEBI" id="CHEBI:134249"/>
        <dbReference type="EC" id="1.14.14.5"/>
    </reaction>
</comment>
<feature type="domain" description="Luciferase-like" evidence="8">
    <location>
        <begin position="5"/>
        <end position="325"/>
    </location>
</feature>
<dbReference type="Pfam" id="PF00296">
    <property type="entry name" value="Bac_luciferase"/>
    <property type="match status" value="1"/>
</dbReference>
<dbReference type="InterPro" id="IPR050172">
    <property type="entry name" value="SsuD_RutA_monooxygenase"/>
</dbReference>
<dbReference type="GO" id="GO:0008726">
    <property type="term" value="F:alkanesulfonate monooxygenase activity"/>
    <property type="evidence" value="ECO:0007669"/>
    <property type="project" value="UniProtKB-UniRule"/>
</dbReference>
<name>A0AAE6YYH7_9GAMM</name>
<accession>A0AAE6YYH7</accession>
<dbReference type="InterPro" id="IPR036661">
    <property type="entry name" value="Luciferase-like_sf"/>
</dbReference>
<dbReference type="InterPro" id="IPR011251">
    <property type="entry name" value="Luciferase-like_dom"/>
</dbReference>
<keyword evidence="5 7" id="KW-0560">Oxidoreductase</keyword>
<dbReference type="GO" id="GO:0046306">
    <property type="term" value="P:alkanesulfonate catabolic process"/>
    <property type="evidence" value="ECO:0007669"/>
    <property type="project" value="TreeGrafter"/>
</dbReference>
<evidence type="ECO:0000256" key="2">
    <source>
        <dbReference type="ARBA" id="ARBA00012113"/>
    </source>
</evidence>
<comment type="function">
    <text evidence="7">Catalyzes the desulfonation of aliphatic sulfonates.</text>
</comment>
<dbReference type="InterPro" id="IPR019911">
    <property type="entry name" value="Alkanesulphonate_mOase_FMN-dep"/>
</dbReference>
<protein>
    <recommendedName>
        <fullName evidence="2 7">Alkanesulfonate monooxygenase</fullName>
        <ecNumber evidence="2 7">1.14.14.5</ecNumber>
    </recommendedName>
    <alternativeName>
        <fullName evidence="7">FMNH2-dependent aliphatic sulfonate monooxygenase</fullName>
    </alternativeName>
</protein>
<evidence type="ECO:0000256" key="3">
    <source>
        <dbReference type="ARBA" id="ARBA00022630"/>
    </source>
</evidence>
<evidence type="ECO:0000256" key="4">
    <source>
        <dbReference type="ARBA" id="ARBA00022643"/>
    </source>
</evidence>
<dbReference type="PANTHER" id="PTHR42847:SF4">
    <property type="entry name" value="ALKANESULFONATE MONOOXYGENASE-RELATED"/>
    <property type="match status" value="1"/>
</dbReference>
<dbReference type="CDD" id="cd01094">
    <property type="entry name" value="Alkanesulfonate_monoxygenase"/>
    <property type="match status" value="1"/>
</dbReference>
<dbReference type="RefSeq" id="WP_168362212.1">
    <property type="nucleotide sequence ID" value="NZ_CP033622.1"/>
</dbReference>
<dbReference type="EMBL" id="CP033622">
    <property type="protein sequence ID" value="QIZ50824.1"/>
    <property type="molecule type" value="Genomic_DNA"/>
</dbReference>
<dbReference type="AlphaFoldDB" id="A0AAE6YYH7"/>
<sequence length="382" mass="42257">MSLNIFWFLPTHGDGRYFGRGENARPVDYSYLQQIAQAADRLGFGGVLIPTGRSCEDSWLVASSLIPVTQRLRFLVALRPGIISPTLAARQAATLDRLSNGRALFNLVTGGDPEELAAEGLFLDHEQRYEASAEFTRIWRRVLEGETVDYDGKHIQVKGAKLHYPPVQQPRPPLYFGGSSDAALDLAAEQVELYLTWGEPPEQVKEKIERVRAKATAQGRSVRFGIRLHVIVRETHEEAWQAANRLISRLDDDTIAEAQASLKRFDSVGQQRMVALHGGRRDKLEISPNLWAGIGLVRGGAGTALVGDPQTVAQRIQEYADLGIDTFVLSGYPHLEEAYRVGELLFPHLDVAVPEVPQPQPLRSQGEIVGNEFVPLLKAAQS</sequence>
<reference evidence="9 10" key="1">
    <citation type="submission" date="2018-11" db="EMBL/GenBank/DDBJ databases">
        <title>Complete genome sequence of Dickeya zeae strain CE1 infecting Canna edulis Ker-Gawl. in China.</title>
        <authorList>
            <person name="Zhang J."/>
            <person name="Lin B."/>
            <person name="Shen H."/>
            <person name="Jiang S."/>
            <person name="Pu X."/>
            <person name="Sun D."/>
        </authorList>
    </citation>
    <scope>NUCLEOTIDE SEQUENCE [LARGE SCALE GENOMIC DNA]</scope>
    <source>
        <strain evidence="9 10">CE1</strain>
    </source>
</reference>
<keyword evidence="4 7" id="KW-0288">FMN</keyword>
<comment type="similarity">
    <text evidence="1 7">Belongs to the SsuD family.</text>
</comment>
<evidence type="ECO:0000256" key="5">
    <source>
        <dbReference type="ARBA" id="ARBA00023002"/>
    </source>
</evidence>
<gene>
    <name evidence="7 9" type="primary">ssuD</name>
    <name evidence="9" type="ORF">DWG24_08590</name>
</gene>
<evidence type="ECO:0000256" key="6">
    <source>
        <dbReference type="ARBA" id="ARBA00023033"/>
    </source>
</evidence>
<evidence type="ECO:0000259" key="8">
    <source>
        <dbReference type="Pfam" id="PF00296"/>
    </source>
</evidence>
<dbReference type="FunFam" id="3.20.20.30:FF:000001">
    <property type="entry name" value="Alkanesulfonate monooxygenase"/>
    <property type="match status" value="1"/>
</dbReference>
<keyword evidence="3 7" id="KW-0285">Flavoprotein</keyword>
<dbReference type="EC" id="1.14.14.5" evidence="2 7"/>